<keyword evidence="3" id="KW-1003">Cell membrane</keyword>
<dbReference type="AlphaFoldDB" id="A0A2U1E5H9"/>
<gene>
    <name evidence="12" type="ORF">C7381_10295</name>
</gene>
<feature type="transmembrane region" description="Helical" evidence="9">
    <location>
        <begin position="65"/>
        <end position="85"/>
    </location>
</feature>
<dbReference type="PANTHER" id="PTHR43394:SF1">
    <property type="entry name" value="ATP-BINDING CASSETTE SUB-FAMILY B MEMBER 10, MITOCHONDRIAL"/>
    <property type="match status" value="1"/>
</dbReference>
<dbReference type="GO" id="GO:0016887">
    <property type="term" value="F:ATP hydrolysis activity"/>
    <property type="evidence" value="ECO:0007669"/>
    <property type="project" value="InterPro"/>
</dbReference>
<dbReference type="PROSITE" id="PS50893">
    <property type="entry name" value="ABC_TRANSPORTER_2"/>
    <property type="match status" value="1"/>
</dbReference>
<keyword evidence="13" id="KW-1185">Reference proteome</keyword>
<dbReference type="InterPro" id="IPR039421">
    <property type="entry name" value="Type_1_exporter"/>
</dbReference>
<evidence type="ECO:0000256" key="4">
    <source>
        <dbReference type="ARBA" id="ARBA00022692"/>
    </source>
</evidence>
<dbReference type="Pfam" id="PF00005">
    <property type="entry name" value="ABC_tran"/>
    <property type="match status" value="1"/>
</dbReference>
<keyword evidence="2" id="KW-0813">Transport</keyword>
<evidence type="ECO:0000256" key="9">
    <source>
        <dbReference type="SAM" id="Phobius"/>
    </source>
</evidence>
<proteinExistence type="predicted"/>
<sequence>MEQNGKKLGDKAIRRAYKEIFKAAPVALVCYLLMIALSGLAPTAIAIVTGYVVDAAISAVKGAGEISAVIDKAIILCALATFNFVSKPIIEWLMSVVMVNLDGNLNEMIVEKHSRLAYWRLEDKASLDLIKQVEKKTLDQFKTALQAMNHLGIVSISAISALITITVYVWWVVPVVIVVIYPLIWLAKKGAKETYEEDKALNEKYRYVEMLDEVLLGKDSAKERYLFDYSDHYNEIDYKTYREVTNAKFKVMKKWFKRSKTFSSIFSLIVLVVALVLLKPVKAGTLTFGIYTSVIALVSTLINQVGWTIPNAMDAFTSTSLFFKDFFTFMDFDEEESGLIRPEKVPEFESLEFKDVRFTYPGTDREILKSMTFKIEKGRHYSLVGENGSGKSTVIKLMLGLYDQYEGTILINGVDARTMPLNVRRSIFSAIFQDYVIFGTTIKNNIAMGYADREAKVEEVIDDLDLREMVNKMPEGIETEIGKLDDRGLDLSGGQRQRIALARAIVSDSPVVILDEPTAAMDPKTESKLYEKMGKLTKGRTVIFISHRLGSTSLSDEIFLFKAGKVFEHGTHDEMMALKGDYYEMYNSQKEWYS</sequence>
<dbReference type="InterPro" id="IPR017871">
    <property type="entry name" value="ABC_transporter-like_CS"/>
</dbReference>
<keyword evidence="7 9" id="KW-1133">Transmembrane helix</keyword>
<evidence type="ECO:0000259" key="10">
    <source>
        <dbReference type="PROSITE" id="PS50893"/>
    </source>
</evidence>
<dbReference type="InterPro" id="IPR036640">
    <property type="entry name" value="ABC1_TM_sf"/>
</dbReference>
<evidence type="ECO:0000256" key="8">
    <source>
        <dbReference type="ARBA" id="ARBA00023136"/>
    </source>
</evidence>
<dbReference type="PROSITE" id="PS50929">
    <property type="entry name" value="ABC_TM1F"/>
    <property type="match status" value="1"/>
</dbReference>
<evidence type="ECO:0000256" key="2">
    <source>
        <dbReference type="ARBA" id="ARBA00022448"/>
    </source>
</evidence>
<evidence type="ECO:0000259" key="11">
    <source>
        <dbReference type="PROSITE" id="PS50929"/>
    </source>
</evidence>
<dbReference type="Proteomes" id="UP000245793">
    <property type="component" value="Unassembled WGS sequence"/>
</dbReference>
<dbReference type="GO" id="GO:0005524">
    <property type="term" value="F:ATP binding"/>
    <property type="evidence" value="ECO:0007669"/>
    <property type="project" value="UniProtKB-KW"/>
</dbReference>
<evidence type="ECO:0000313" key="12">
    <source>
        <dbReference type="EMBL" id="PVY95206.1"/>
    </source>
</evidence>
<feature type="domain" description="ABC transmembrane type-1" evidence="11">
    <location>
        <begin position="32"/>
        <end position="314"/>
    </location>
</feature>
<feature type="transmembrane region" description="Helical" evidence="9">
    <location>
        <begin position="20"/>
        <end position="53"/>
    </location>
</feature>
<dbReference type="PANTHER" id="PTHR43394">
    <property type="entry name" value="ATP-DEPENDENT PERMEASE MDL1, MITOCHONDRIAL"/>
    <property type="match status" value="1"/>
</dbReference>
<dbReference type="Gene3D" id="1.20.1560.10">
    <property type="entry name" value="ABC transporter type 1, transmembrane domain"/>
    <property type="match status" value="1"/>
</dbReference>
<dbReference type="RefSeq" id="WP_116479687.1">
    <property type="nucleotide sequence ID" value="NZ_QEKV01000002.1"/>
</dbReference>
<organism evidence="12 13">
    <name type="scientific">Ezakiella coagulans</name>
    <dbReference type="NCBI Taxonomy" id="46507"/>
    <lineage>
        <taxon>Bacteria</taxon>
        <taxon>Bacillati</taxon>
        <taxon>Bacillota</taxon>
        <taxon>Tissierellia</taxon>
        <taxon>Ezakiella</taxon>
    </lineage>
</organism>
<dbReference type="SUPFAM" id="SSF52540">
    <property type="entry name" value="P-loop containing nucleoside triphosphate hydrolases"/>
    <property type="match status" value="1"/>
</dbReference>
<comment type="caution">
    <text evidence="12">The sequence shown here is derived from an EMBL/GenBank/DDBJ whole genome shotgun (WGS) entry which is preliminary data.</text>
</comment>
<dbReference type="InterPro" id="IPR003593">
    <property type="entry name" value="AAA+_ATPase"/>
</dbReference>
<feature type="transmembrane region" description="Helical" evidence="9">
    <location>
        <begin position="261"/>
        <end position="278"/>
    </location>
</feature>
<dbReference type="FunFam" id="3.40.50.300:FF:000221">
    <property type="entry name" value="Multidrug ABC transporter ATP-binding protein"/>
    <property type="match status" value="1"/>
</dbReference>
<comment type="subcellular location">
    <subcellularLocation>
        <location evidence="1">Cell membrane</location>
        <topology evidence="1">Multi-pass membrane protein</topology>
    </subcellularLocation>
</comment>
<evidence type="ECO:0000256" key="1">
    <source>
        <dbReference type="ARBA" id="ARBA00004651"/>
    </source>
</evidence>
<name>A0A2U1E5H9_9FIRM</name>
<evidence type="ECO:0000256" key="6">
    <source>
        <dbReference type="ARBA" id="ARBA00022840"/>
    </source>
</evidence>
<evidence type="ECO:0000313" key="13">
    <source>
        <dbReference type="Proteomes" id="UP000245793"/>
    </source>
</evidence>
<keyword evidence="8 9" id="KW-0472">Membrane</keyword>
<dbReference type="GO" id="GO:0005886">
    <property type="term" value="C:plasma membrane"/>
    <property type="evidence" value="ECO:0007669"/>
    <property type="project" value="UniProtKB-SubCell"/>
</dbReference>
<evidence type="ECO:0000256" key="3">
    <source>
        <dbReference type="ARBA" id="ARBA00022475"/>
    </source>
</evidence>
<evidence type="ECO:0000256" key="7">
    <source>
        <dbReference type="ARBA" id="ARBA00022989"/>
    </source>
</evidence>
<evidence type="ECO:0000256" key="5">
    <source>
        <dbReference type="ARBA" id="ARBA00022741"/>
    </source>
</evidence>
<dbReference type="GO" id="GO:0015421">
    <property type="term" value="F:ABC-type oligopeptide transporter activity"/>
    <property type="evidence" value="ECO:0007669"/>
    <property type="project" value="TreeGrafter"/>
</dbReference>
<accession>A0A2U1E5H9</accession>
<dbReference type="Gene3D" id="3.40.50.300">
    <property type="entry name" value="P-loop containing nucleotide triphosphate hydrolases"/>
    <property type="match status" value="1"/>
</dbReference>
<reference evidence="12 13" key="1">
    <citation type="submission" date="2018-04" db="EMBL/GenBank/DDBJ databases">
        <title>Genomic Encyclopedia of Type Strains, Phase IV (KMG-IV): sequencing the most valuable type-strain genomes for metagenomic binning, comparative biology and taxonomic classification.</title>
        <authorList>
            <person name="Goeker M."/>
        </authorList>
    </citation>
    <scope>NUCLEOTIDE SEQUENCE [LARGE SCALE GENOMIC DNA]</scope>
    <source>
        <strain evidence="12 13">DSM 20705</strain>
    </source>
</reference>
<dbReference type="EMBL" id="QEKV01000002">
    <property type="protein sequence ID" value="PVY95206.1"/>
    <property type="molecule type" value="Genomic_DNA"/>
</dbReference>
<dbReference type="SMART" id="SM00382">
    <property type="entry name" value="AAA"/>
    <property type="match status" value="1"/>
</dbReference>
<dbReference type="InterPro" id="IPR011527">
    <property type="entry name" value="ABC1_TM_dom"/>
</dbReference>
<feature type="domain" description="ABC transporter" evidence="10">
    <location>
        <begin position="351"/>
        <end position="588"/>
    </location>
</feature>
<dbReference type="PROSITE" id="PS00211">
    <property type="entry name" value="ABC_TRANSPORTER_1"/>
    <property type="match status" value="1"/>
</dbReference>
<dbReference type="SUPFAM" id="SSF90123">
    <property type="entry name" value="ABC transporter transmembrane region"/>
    <property type="match status" value="1"/>
</dbReference>
<dbReference type="InterPro" id="IPR003439">
    <property type="entry name" value="ABC_transporter-like_ATP-bd"/>
</dbReference>
<protein>
    <submittedName>
        <fullName evidence="12">ATP-binding cassette subfamily B protein/ATP-binding cassette subfamily C protein</fullName>
    </submittedName>
</protein>
<keyword evidence="5" id="KW-0547">Nucleotide-binding</keyword>
<keyword evidence="6 12" id="KW-0067">ATP-binding</keyword>
<keyword evidence="4 9" id="KW-0812">Transmembrane</keyword>
<feature type="transmembrane region" description="Helical" evidence="9">
    <location>
        <begin position="284"/>
        <end position="303"/>
    </location>
</feature>
<dbReference type="InterPro" id="IPR027417">
    <property type="entry name" value="P-loop_NTPase"/>
</dbReference>
<feature type="transmembrane region" description="Helical" evidence="9">
    <location>
        <begin position="169"/>
        <end position="187"/>
    </location>
</feature>